<keyword evidence="2" id="KW-1185">Reference proteome</keyword>
<dbReference type="EMBL" id="KV936361">
    <property type="protein sequence ID" value="PIO28765.1"/>
    <property type="molecule type" value="Genomic_DNA"/>
</dbReference>
<name>A0A2G9RLX7_AQUCT</name>
<organism evidence="1 2">
    <name type="scientific">Aquarana catesbeiana</name>
    <name type="common">American bullfrog</name>
    <name type="synonym">Rana catesbeiana</name>
    <dbReference type="NCBI Taxonomy" id="8400"/>
    <lineage>
        <taxon>Eukaryota</taxon>
        <taxon>Metazoa</taxon>
        <taxon>Chordata</taxon>
        <taxon>Craniata</taxon>
        <taxon>Vertebrata</taxon>
        <taxon>Euteleostomi</taxon>
        <taxon>Amphibia</taxon>
        <taxon>Batrachia</taxon>
        <taxon>Anura</taxon>
        <taxon>Neobatrachia</taxon>
        <taxon>Ranoidea</taxon>
        <taxon>Ranidae</taxon>
        <taxon>Aquarana</taxon>
    </lineage>
</organism>
<dbReference type="AlphaFoldDB" id="A0A2G9RLX7"/>
<evidence type="ECO:0000313" key="2">
    <source>
        <dbReference type="Proteomes" id="UP000228934"/>
    </source>
</evidence>
<sequence>MTELLLKTKTTDIQTVSTQYGNTDNTHNNFARFTLKKSTQHGHDVDHRGACGGAGDRVTTQEHHWEAVVTPEQEATDQKFSWQDHQVFLNESCKVEKIKN</sequence>
<reference evidence="2" key="1">
    <citation type="journal article" date="2017" name="Nat. Commun.">
        <title>The North American bullfrog draft genome provides insight into hormonal regulation of long noncoding RNA.</title>
        <authorList>
            <person name="Hammond S.A."/>
            <person name="Warren R.L."/>
            <person name="Vandervalk B.P."/>
            <person name="Kucuk E."/>
            <person name="Khan H."/>
            <person name="Gibb E.A."/>
            <person name="Pandoh P."/>
            <person name="Kirk H."/>
            <person name="Zhao Y."/>
            <person name="Jones M."/>
            <person name="Mungall A.J."/>
            <person name="Coope R."/>
            <person name="Pleasance S."/>
            <person name="Moore R.A."/>
            <person name="Holt R.A."/>
            <person name="Round J.M."/>
            <person name="Ohora S."/>
            <person name="Walle B.V."/>
            <person name="Veldhoen N."/>
            <person name="Helbing C.C."/>
            <person name="Birol I."/>
        </authorList>
    </citation>
    <scope>NUCLEOTIDE SEQUENCE [LARGE SCALE GENOMIC DNA]</scope>
</reference>
<gene>
    <name evidence="1" type="ORF">AB205_0193510</name>
</gene>
<protein>
    <submittedName>
        <fullName evidence="1">Uncharacterized protein</fullName>
    </submittedName>
</protein>
<accession>A0A2G9RLX7</accession>
<dbReference type="Proteomes" id="UP000228934">
    <property type="component" value="Unassembled WGS sequence"/>
</dbReference>
<evidence type="ECO:0000313" key="1">
    <source>
        <dbReference type="EMBL" id="PIO28765.1"/>
    </source>
</evidence>
<proteinExistence type="predicted"/>